<gene>
    <name evidence="1" type="ORF">LITE_LOCUS33249</name>
</gene>
<evidence type="ECO:0000313" key="1">
    <source>
        <dbReference type="EMBL" id="CAI0457736.1"/>
    </source>
</evidence>
<dbReference type="EMBL" id="CAMGYJ010000008">
    <property type="protein sequence ID" value="CAI0457736.1"/>
    <property type="molecule type" value="Genomic_DNA"/>
</dbReference>
<name>A0AAV0NH78_9ROSI</name>
<dbReference type="Proteomes" id="UP001154282">
    <property type="component" value="Unassembled WGS sequence"/>
</dbReference>
<evidence type="ECO:0000313" key="2">
    <source>
        <dbReference type="Proteomes" id="UP001154282"/>
    </source>
</evidence>
<keyword evidence="2" id="KW-1185">Reference proteome</keyword>
<accession>A0AAV0NH78</accession>
<dbReference type="AlphaFoldDB" id="A0AAV0NH78"/>
<protein>
    <submittedName>
        <fullName evidence="1">Uncharacterized protein</fullName>
    </submittedName>
</protein>
<sequence>MMAWTQMEAPLVCMLPNSTTLFLPGI</sequence>
<comment type="caution">
    <text evidence="1">The sequence shown here is derived from an EMBL/GenBank/DDBJ whole genome shotgun (WGS) entry which is preliminary data.</text>
</comment>
<organism evidence="1 2">
    <name type="scientific">Linum tenue</name>
    <dbReference type="NCBI Taxonomy" id="586396"/>
    <lineage>
        <taxon>Eukaryota</taxon>
        <taxon>Viridiplantae</taxon>
        <taxon>Streptophyta</taxon>
        <taxon>Embryophyta</taxon>
        <taxon>Tracheophyta</taxon>
        <taxon>Spermatophyta</taxon>
        <taxon>Magnoliopsida</taxon>
        <taxon>eudicotyledons</taxon>
        <taxon>Gunneridae</taxon>
        <taxon>Pentapetalae</taxon>
        <taxon>rosids</taxon>
        <taxon>fabids</taxon>
        <taxon>Malpighiales</taxon>
        <taxon>Linaceae</taxon>
        <taxon>Linum</taxon>
    </lineage>
</organism>
<reference evidence="1" key="1">
    <citation type="submission" date="2022-08" db="EMBL/GenBank/DDBJ databases">
        <authorList>
            <person name="Gutierrez-Valencia J."/>
        </authorList>
    </citation>
    <scope>NUCLEOTIDE SEQUENCE</scope>
</reference>
<proteinExistence type="predicted"/>